<dbReference type="EC" id="1.3.1.74" evidence="5"/>
<proteinExistence type="inferred from homology"/>
<evidence type="ECO:0000256" key="8">
    <source>
        <dbReference type="ARBA" id="ARBA00022501"/>
    </source>
</evidence>
<evidence type="ECO:0000256" key="19">
    <source>
        <dbReference type="ARBA" id="ARBA00033119"/>
    </source>
</evidence>
<dbReference type="InterPro" id="IPR020843">
    <property type="entry name" value="ER"/>
</dbReference>
<comment type="catalytic activity">
    <reaction evidence="22">
        <text>pentan-2-one + NADP(+) = (E)-pent-3-en-2-one + NADPH + H(+)</text>
        <dbReference type="Rhea" id="RHEA:50788"/>
        <dbReference type="ChEBI" id="CHEBI:15378"/>
        <dbReference type="ChEBI" id="CHEBI:16472"/>
        <dbReference type="ChEBI" id="CHEBI:57783"/>
        <dbReference type="ChEBI" id="CHEBI:58349"/>
        <dbReference type="ChEBI" id="CHEBI:145276"/>
    </reaction>
    <physiologicalReaction direction="right-to-left" evidence="22">
        <dbReference type="Rhea" id="RHEA:50790"/>
    </physiologicalReaction>
</comment>
<reference evidence="36 37" key="1">
    <citation type="submission" date="2020-11" db="EMBL/GenBank/DDBJ databases">
        <authorList>
            <person name="Wallbank WR R."/>
            <person name="Pardo Diaz C."/>
            <person name="Kozak K."/>
            <person name="Martin S."/>
            <person name="Jiggins C."/>
            <person name="Moest M."/>
            <person name="Warren A I."/>
            <person name="Generalovic N T."/>
            <person name="Byers J.R.P. K."/>
            <person name="Montejo-Kovacevich G."/>
            <person name="Yen C E."/>
        </authorList>
    </citation>
    <scope>NUCLEOTIDE SEQUENCE [LARGE SCALE GENOMIC DNA]</scope>
</reference>
<evidence type="ECO:0000256" key="14">
    <source>
        <dbReference type="ARBA" id="ARBA00023098"/>
    </source>
</evidence>
<dbReference type="PANTHER" id="PTHR43205:SF7">
    <property type="entry name" value="PROSTAGLANDIN REDUCTASE 1"/>
    <property type="match status" value="1"/>
</dbReference>
<evidence type="ECO:0000256" key="7">
    <source>
        <dbReference type="ARBA" id="ARBA00022490"/>
    </source>
</evidence>
<comment type="catalytic activity">
    <reaction evidence="26">
        <text>nonan-2-one + NADP(+) = (3E)-nonen-2-one + NADPH + H(+)</text>
        <dbReference type="Rhea" id="RHEA:50616"/>
        <dbReference type="ChEBI" id="CHEBI:15378"/>
        <dbReference type="ChEBI" id="CHEBI:57783"/>
        <dbReference type="ChEBI" id="CHEBI:58349"/>
        <dbReference type="ChEBI" id="CHEBI:77927"/>
        <dbReference type="ChEBI" id="CHEBI:133457"/>
    </reaction>
    <physiologicalReaction direction="right-to-left" evidence="26">
        <dbReference type="Rhea" id="RHEA:50618"/>
    </physiologicalReaction>
</comment>
<dbReference type="Gene3D" id="3.90.180.10">
    <property type="entry name" value="Medium-chain alcohol dehydrogenases, catalytic domain"/>
    <property type="match status" value="1"/>
</dbReference>
<evidence type="ECO:0000313" key="37">
    <source>
        <dbReference type="Proteomes" id="UP000594454"/>
    </source>
</evidence>
<evidence type="ECO:0000256" key="30">
    <source>
        <dbReference type="ARBA" id="ARBA00048953"/>
    </source>
</evidence>
<evidence type="ECO:0000256" key="20">
    <source>
        <dbReference type="ARBA" id="ARBA00047461"/>
    </source>
</evidence>
<dbReference type="GO" id="GO:0047522">
    <property type="term" value="F:15-oxoprostaglandin 13-reductase [NAD(P)+] activity"/>
    <property type="evidence" value="ECO:0007669"/>
    <property type="project" value="UniProtKB-EC"/>
</dbReference>
<evidence type="ECO:0000256" key="17">
    <source>
        <dbReference type="ARBA" id="ARBA00032255"/>
    </source>
</evidence>
<keyword evidence="9" id="KW-0597">Phosphoprotein</keyword>
<comment type="catalytic activity">
    <reaction evidence="24">
        <text>13,14-dihydro-15-oxo-prostaglandin F1alpha + NADP(+) = 15-oxoprostaglandin F1alpha + NADPH + H(+)</text>
        <dbReference type="Rhea" id="RHEA:50592"/>
        <dbReference type="ChEBI" id="CHEBI:15378"/>
        <dbReference type="ChEBI" id="CHEBI:57783"/>
        <dbReference type="ChEBI" id="CHEBI:58349"/>
        <dbReference type="ChEBI" id="CHEBI:79072"/>
        <dbReference type="ChEBI" id="CHEBI:133411"/>
    </reaction>
    <physiologicalReaction direction="right-to-left" evidence="24">
        <dbReference type="Rhea" id="RHEA:50594"/>
    </physiologicalReaction>
</comment>
<dbReference type="InterPro" id="IPR014190">
    <property type="entry name" value="PTGR1"/>
</dbReference>
<comment type="catalytic activity">
    <reaction evidence="23">
        <text>leukotriene B4 + NADP(+) = 12-oxo-leukotriene B4 + NADPH + H(+)</text>
        <dbReference type="Rhea" id="RHEA:50608"/>
        <dbReference type="ChEBI" id="CHEBI:15378"/>
        <dbReference type="ChEBI" id="CHEBI:57461"/>
        <dbReference type="ChEBI" id="CHEBI:57783"/>
        <dbReference type="ChEBI" id="CHEBI:58349"/>
        <dbReference type="ChEBI" id="CHEBI:133309"/>
    </reaction>
    <physiologicalReaction direction="left-to-right" evidence="23">
        <dbReference type="Rhea" id="RHEA:50609"/>
    </physiologicalReaction>
</comment>
<evidence type="ECO:0000256" key="22">
    <source>
        <dbReference type="ARBA" id="ARBA00047742"/>
    </source>
</evidence>
<comment type="catalytic activity">
    <reaction evidence="21">
        <text>decanal + NADP(+) = (2E)-decenal + NADPH + H(+)</text>
        <dbReference type="Rhea" id="RHEA:50612"/>
        <dbReference type="ChEBI" id="CHEBI:15378"/>
        <dbReference type="ChEBI" id="CHEBI:31457"/>
        <dbReference type="ChEBI" id="CHEBI:57783"/>
        <dbReference type="ChEBI" id="CHEBI:58349"/>
        <dbReference type="ChEBI" id="CHEBI:133455"/>
    </reaction>
    <physiologicalReaction direction="right-to-left" evidence="21">
        <dbReference type="Rhea" id="RHEA:50614"/>
    </physiologicalReaction>
</comment>
<evidence type="ECO:0000256" key="27">
    <source>
        <dbReference type="ARBA" id="ARBA00048290"/>
    </source>
</evidence>
<evidence type="ECO:0000256" key="10">
    <source>
        <dbReference type="ARBA" id="ARBA00022832"/>
    </source>
</evidence>
<dbReference type="Gene3D" id="3.40.50.720">
    <property type="entry name" value="NAD(P)-binding Rossmann-like Domain"/>
    <property type="match status" value="1"/>
</dbReference>
<dbReference type="InterPro" id="IPR013149">
    <property type="entry name" value="ADH-like_C"/>
</dbReference>
<sequence>MLTFAKTQIALLNRQPVRAGNFCSYSKEVSFNLEMVIAKKFVYVSKFVGEPKLSDFKLEEEQLPDLKDDEILCEAEYLSLDPYVRMLMANRPVNTIMLGRQTAKILQSKNPKYPVGSYVFGNFGWRSHTVVKPGTNVLPYEQKDRTDIANLLPDFGNLPRSLALGYLGMPGHTAYFGLLDICKPTKGEVVVVTAAAGAVGSLVGQIAKIKGCTVIGFAGSEEKCKWIKEDLGFDFAFNYKTNDISACLKKSAPGGIDCYFDNVGGEMSSTIIAHMRRHGRIAVCGSICAYNSTEPVKAPMLQRMFINNELKMEGLLVYRWTDRYSESFNQIFQWIQEGKIKYRETITKGFENMPKGFIELLKGVNLGKAIVQV</sequence>
<keyword evidence="8" id="KW-0644">Prostaglandin metabolism</keyword>
<dbReference type="InterPro" id="IPR045010">
    <property type="entry name" value="MDR_fam"/>
</dbReference>
<dbReference type="GO" id="GO:0005737">
    <property type="term" value="C:cytoplasm"/>
    <property type="evidence" value="ECO:0007669"/>
    <property type="project" value="UniProtKB-SubCell"/>
</dbReference>
<evidence type="ECO:0000256" key="9">
    <source>
        <dbReference type="ARBA" id="ARBA00022553"/>
    </source>
</evidence>
<dbReference type="FunFam" id="3.40.50.720:FF:000121">
    <property type="entry name" value="Prostaglandin reductase 2"/>
    <property type="match status" value="1"/>
</dbReference>
<comment type="catalytic activity">
    <reaction evidence="32">
        <text>13,14-dihydro-15-oxo-prostaglandin E1 + NADP(+) = 15-oxoprostaglandin E1 + NADPH + H(+)</text>
        <dbReference type="Rhea" id="RHEA:50584"/>
        <dbReference type="ChEBI" id="CHEBI:15378"/>
        <dbReference type="ChEBI" id="CHEBI:57401"/>
        <dbReference type="ChEBI" id="CHEBI:57783"/>
        <dbReference type="ChEBI" id="CHEBI:58349"/>
        <dbReference type="ChEBI" id="CHEBI:133408"/>
    </reaction>
    <physiologicalReaction direction="right-to-left" evidence="32">
        <dbReference type="Rhea" id="RHEA:50586"/>
    </physiologicalReaction>
</comment>
<evidence type="ECO:0000256" key="16">
    <source>
        <dbReference type="ARBA" id="ARBA00031851"/>
    </source>
</evidence>
<keyword evidence="11" id="KW-0521">NADP</keyword>
<evidence type="ECO:0000256" key="12">
    <source>
        <dbReference type="ARBA" id="ARBA00022990"/>
    </source>
</evidence>
<dbReference type="SUPFAM" id="SSF51735">
    <property type="entry name" value="NAD(P)-binding Rossmann-fold domains"/>
    <property type="match status" value="1"/>
</dbReference>
<comment type="similarity">
    <text evidence="2">Belongs to the NADP-dependent oxidoreductase L4BD family.</text>
</comment>
<accession>A0A7R8UCS1</accession>
<dbReference type="GO" id="GO:0006693">
    <property type="term" value="P:prostaglandin metabolic process"/>
    <property type="evidence" value="ECO:0007669"/>
    <property type="project" value="UniProtKB-KW"/>
</dbReference>
<comment type="catalytic activity">
    <reaction evidence="20">
        <text>octanal + NADP(+) = (2E)-octenal + NADPH + H(+)</text>
        <dbReference type="Rhea" id="RHEA:50780"/>
        <dbReference type="ChEBI" id="CHEBI:15378"/>
        <dbReference type="ChEBI" id="CHEBI:17935"/>
        <dbReference type="ChEBI" id="CHEBI:57783"/>
        <dbReference type="ChEBI" id="CHEBI:58349"/>
        <dbReference type="ChEBI" id="CHEBI:61748"/>
    </reaction>
    <physiologicalReaction direction="right-to-left" evidence="20">
        <dbReference type="Rhea" id="RHEA:50782"/>
    </physiologicalReaction>
</comment>
<dbReference type="PANTHER" id="PTHR43205">
    <property type="entry name" value="PROSTAGLANDIN REDUCTASE"/>
    <property type="match status" value="1"/>
</dbReference>
<evidence type="ECO:0000256" key="31">
    <source>
        <dbReference type="ARBA" id="ARBA00049068"/>
    </source>
</evidence>
<dbReference type="SMR" id="A0A7R8UCS1"/>
<dbReference type="Pfam" id="PF00107">
    <property type="entry name" value="ADH_zinc_N"/>
    <property type="match status" value="1"/>
</dbReference>
<feature type="domain" description="Enoyl reductase (ER)" evidence="35">
    <location>
        <begin position="49"/>
        <end position="371"/>
    </location>
</feature>
<keyword evidence="13" id="KW-0560">Oxidoreductase</keyword>
<evidence type="ECO:0000256" key="28">
    <source>
        <dbReference type="ARBA" id="ARBA00048387"/>
    </source>
</evidence>
<gene>
    <name evidence="36" type="ORF">HERILL_LOCUS1656</name>
</gene>
<comment type="catalytic activity">
    <reaction evidence="31">
        <text>(5S,12S)-dihydroxy-(6E,10E,12E,14Z)-eicosatetraenoate + NADP(+) = 12-oxo-(5S)-hydroxy-(6E,8E,10E,14Z)-eicosatetraenoate + NADPH + H(+)</text>
        <dbReference type="Rhea" id="RHEA:51212"/>
        <dbReference type="ChEBI" id="CHEBI:15378"/>
        <dbReference type="ChEBI" id="CHEBI:57783"/>
        <dbReference type="ChEBI" id="CHEBI:58349"/>
        <dbReference type="ChEBI" id="CHEBI:133974"/>
        <dbReference type="ChEBI" id="CHEBI:133975"/>
    </reaction>
    <physiologicalReaction direction="left-to-right" evidence="31">
        <dbReference type="Rhea" id="RHEA:51213"/>
    </physiologicalReaction>
</comment>
<dbReference type="SMART" id="SM00829">
    <property type="entry name" value="PKS_ER"/>
    <property type="match status" value="1"/>
</dbReference>
<dbReference type="AlphaFoldDB" id="A0A7R8UCS1"/>
<keyword evidence="14" id="KW-0443">Lipid metabolism</keyword>
<keyword evidence="15" id="KW-0379">Hydroxylation</keyword>
<comment type="subunit">
    <text evidence="3">Monomer or homodimer.</text>
</comment>
<evidence type="ECO:0000256" key="6">
    <source>
        <dbReference type="ARBA" id="ARBA00020651"/>
    </source>
</evidence>
<dbReference type="Proteomes" id="UP000594454">
    <property type="component" value="Chromosome 1"/>
</dbReference>
<comment type="catalytic activity">
    <reaction evidence="25">
        <text>dodecanal + NADP(+) = (2E)-dodecenal + NADPH + H(+)</text>
        <dbReference type="Rhea" id="RHEA:50784"/>
        <dbReference type="ChEBI" id="CHEBI:15378"/>
        <dbReference type="ChEBI" id="CHEBI:27836"/>
        <dbReference type="ChEBI" id="CHEBI:57783"/>
        <dbReference type="ChEBI" id="CHEBI:58349"/>
        <dbReference type="ChEBI" id="CHEBI:133741"/>
    </reaction>
    <physiologicalReaction direction="right-to-left" evidence="25">
        <dbReference type="Rhea" id="RHEA:50786"/>
    </physiologicalReaction>
</comment>
<evidence type="ECO:0000256" key="21">
    <source>
        <dbReference type="ARBA" id="ARBA00047617"/>
    </source>
</evidence>
<evidence type="ECO:0000256" key="24">
    <source>
        <dbReference type="ARBA" id="ARBA00047878"/>
    </source>
</evidence>
<dbReference type="SUPFAM" id="SSF50129">
    <property type="entry name" value="GroES-like"/>
    <property type="match status" value="2"/>
</dbReference>
<dbReference type="GO" id="GO:0032440">
    <property type="term" value="F:2-alkenal reductase [NAD(P)H] activity"/>
    <property type="evidence" value="ECO:0007669"/>
    <property type="project" value="UniProtKB-EC"/>
</dbReference>
<comment type="catalytic activity">
    <reaction evidence="33">
        <text>an n-alkanal + NADP(+) = an alk-2-enal + NADPH + H(+)</text>
        <dbReference type="Rhea" id="RHEA:13737"/>
        <dbReference type="ChEBI" id="CHEBI:12834"/>
        <dbReference type="ChEBI" id="CHEBI:13757"/>
        <dbReference type="ChEBI" id="CHEBI:15378"/>
        <dbReference type="ChEBI" id="CHEBI:57783"/>
        <dbReference type="ChEBI" id="CHEBI:58349"/>
        <dbReference type="EC" id="1.3.1.74"/>
    </reaction>
    <physiologicalReaction direction="right-to-left" evidence="33">
        <dbReference type="Rhea" id="RHEA:13739"/>
    </physiologicalReaction>
</comment>
<evidence type="ECO:0000256" key="33">
    <source>
        <dbReference type="ARBA" id="ARBA00049179"/>
    </source>
</evidence>
<evidence type="ECO:0000256" key="34">
    <source>
        <dbReference type="ARBA" id="ARBA00049368"/>
    </source>
</evidence>
<protein>
    <recommendedName>
        <fullName evidence="6">Prostaglandin reductase 1</fullName>
        <ecNumber evidence="4">1.3.1.48</ecNumber>
        <ecNumber evidence="5">1.3.1.74</ecNumber>
    </recommendedName>
    <alternativeName>
        <fullName evidence="19">15-oxoprostaglandin 13-reductase</fullName>
    </alternativeName>
    <alternativeName>
        <fullName evidence="17">Dithiolethione-inducible gene 1 protein</fullName>
    </alternativeName>
    <alternativeName>
        <fullName evidence="16">Leukotriene B4 12-hydroxydehydrogenase</fullName>
    </alternativeName>
    <alternativeName>
        <fullName evidence="18">NAD(P)H-dependent alkenal/one oxidoreductase</fullName>
    </alternativeName>
</protein>
<evidence type="ECO:0000313" key="36">
    <source>
        <dbReference type="EMBL" id="CAD7078385.1"/>
    </source>
</evidence>
<keyword evidence="37" id="KW-1185">Reference proteome</keyword>
<dbReference type="InterPro" id="IPR011032">
    <property type="entry name" value="GroES-like_sf"/>
</dbReference>
<evidence type="ECO:0000256" key="2">
    <source>
        <dbReference type="ARBA" id="ARBA00010460"/>
    </source>
</evidence>
<dbReference type="InterPro" id="IPR036291">
    <property type="entry name" value="NAD(P)-bd_dom_sf"/>
</dbReference>
<evidence type="ECO:0000256" key="32">
    <source>
        <dbReference type="ARBA" id="ARBA00049070"/>
    </source>
</evidence>
<dbReference type="EMBL" id="LR899009">
    <property type="protein sequence ID" value="CAD7078385.1"/>
    <property type="molecule type" value="Genomic_DNA"/>
</dbReference>
<comment type="catalytic activity">
    <reaction evidence="28">
        <text>4-hydroxynonanal + NADP(+) = (E)-4-hydroxynon-2-enal + NADPH + H(+)</text>
        <dbReference type="Rhea" id="RHEA:64736"/>
        <dbReference type="ChEBI" id="CHEBI:15378"/>
        <dbReference type="ChEBI" id="CHEBI:57783"/>
        <dbReference type="ChEBI" id="CHEBI:58349"/>
        <dbReference type="ChEBI" id="CHEBI:58968"/>
        <dbReference type="ChEBI" id="CHEBI:156112"/>
    </reaction>
    <physiologicalReaction direction="right-to-left" evidence="28">
        <dbReference type="Rhea" id="RHEA:64738"/>
    </physiologicalReaction>
</comment>
<dbReference type="Pfam" id="PF16884">
    <property type="entry name" value="ADH_N_2"/>
    <property type="match status" value="1"/>
</dbReference>
<evidence type="ECO:0000256" key="15">
    <source>
        <dbReference type="ARBA" id="ARBA00023278"/>
    </source>
</evidence>
<evidence type="ECO:0000256" key="29">
    <source>
        <dbReference type="ARBA" id="ARBA00048591"/>
    </source>
</evidence>
<dbReference type="EC" id="1.3.1.48" evidence="4"/>
<dbReference type="CDD" id="cd08294">
    <property type="entry name" value="leukotriene_B4_DH_like"/>
    <property type="match status" value="1"/>
</dbReference>
<evidence type="ECO:0000256" key="4">
    <source>
        <dbReference type="ARBA" id="ARBA00011981"/>
    </source>
</evidence>
<evidence type="ECO:0000256" key="11">
    <source>
        <dbReference type="ARBA" id="ARBA00022857"/>
    </source>
</evidence>
<evidence type="ECO:0000256" key="3">
    <source>
        <dbReference type="ARBA" id="ARBA00011852"/>
    </source>
</evidence>
<comment type="subcellular location">
    <subcellularLocation>
        <location evidence="1">Cytoplasm</location>
    </subcellularLocation>
</comment>
<evidence type="ECO:0000259" key="35">
    <source>
        <dbReference type="SMART" id="SM00829"/>
    </source>
</evidence>
<evidence type="ECO:0000256" key="25">
    <source>
        <dbReference type="ARBA" id="ARBA00047903"/>
    </source>
</evidence>
<keyword evidence="7" id="KW-0963">Cytoplasm</keyword>
<dbReference type="InterPro" id="IPR041694">
    <property type="entry name" value="ADH_N_2"/>
</dbReference>
<name>A0A7R8UCS1_HERIL</name>
<dbReference type="InParanoid" id="A0A7R8UCS1"/>
<organism evidence="36 37">
    <name type="scientific">Hermetia illucens</name>
    <name type="common">Black soldier fly</name>
    <dbReference type="NCBI Taxonomy" id="343691"/>
    <lineage>
        <taxon>Eukaryota</taxon>
        <taxon>Metazoa</taxon>
        <taxon>Ecdysozoa</taxon>
        <taxon>Arthropoda</taxon>
        <taxon>Hexapoda</taxon>
        <taxon>Insecta</taxon>
        <taxon>Pterygota</taxon>
        <taxon>Neoptera</taxon>
        <taxon>Endopterygota</taxon>
        <taxon>Diptera</taxon>
        <taxon>Brachycera</taxon>
        <taxon>Stratiomyomorpha</taxon>
        <taxon>Stratiomyidae</taxon>
        <taxon>Hermetiinae</taxon>
        <taxon>Hermetia</taxon>
    </lineage>
</organism>
<comment type="catalytic activity">
    <reaction evidence="30">
        <text>6-trans-leukotriene B4 + NADP(+) = 12-oxo-(5S)-hydroxy-(6E,8E,10E,14Z)-eicosatetraenoate + NADPH + H(+)</text>
        <dbReference type="Rhea" id="RHEA:51204"/>
        <dbReference type="ChEBI" id="CHEBI:15378"/>
        <dbReference type="ChEBI" id="CHEBI:57783"/>
        <dbReference type="ChEBI" id="CHEBI:58349"/>
        <dbReference type="ChEBI" id="CHEBI:90723"/>
        <dbReference type="ChEBI" id="CHEBI:133974"/>
    </reaction>
    <physiologicalReaction direction="left-to-right" evidence="30">
        <dbReference type="Rhea" id="RHEA:51205"/>
    </physiologicalReaction>
</comment>
<evidence type="ECO:0000256" key="5">
    <source>
        <dbReference type="ARBA" id="ARBA00012410"/>
    </source>
</evidence>
<keyword evidence="12" id="KW-0007">Acetylation</keyword>
<keyword evidence="10" id="KW-0276">Fatty acid metabolism</keyword>
<comment type="catalytic activity">
    <reaction evidence="34">
        <text>hexanal + NADP(+) = (E)-hex-2-enal + NADPH + H(+)</text>
        <dbReference type="Rhea" id="RHEA:50776"/>
        <dbReference type="ChEBI" id="CHEBI:15378"/>
        <dbReference type="ChEBI" id="CHEBI:28913"/>
        <dbReference type="ChEBI" id="CHEBI:57783"/>
        <dbReference type="ChEBI" id="CHEBI:58349"/>
        <dbReference type="ChEBI" id="CHEBI:88528"/>
    </reaction>
    <physiologicalReaction direction="right-to-left" evidence="34">
        <dbReference type="Rhea" id="RHEA:50778"/>
    </physiologicalReaction>
</comment>
<evidence type="ECO:0000256" key="1">
    <source>
        <dbReference type="ARBA" id="ARBA00004496"/>
    </source>
</evidence>
<evidence type="ECO:0000256" key="13">
    <source>
        <dbReference type="ARBA" id="ARBA00023002"/>
    </source>
</evidence>
<comment type="catalytic activity">
    <reaction evidence="27">
        <text>13,14-dihydro-15-oxo-PGF2alpha + NADP(+) = 15-oxoprostaglandin F2alpha + NADPH + H(+)</text>
        <dbReference type="Rhea" id="RHEA:50588"/>
        <dbReference type="ChEBI" id="CHEBI:15378"/>
        <dbReference type="ChEBI" id="CHEBI:57783"/>
        <dbReference type="ChEBI" id="CHEBI:58349"/>
        <dbReference type="ChEBI" id="CHEBI:133374"/>
        <dbReference type="ChEBI" id="CHEBI:133409"/>
    </reaction>
    <physiologicalReaction direction="right-to-left" evidence="27">
        <dbReference type="Rhea" id="RHEA:50590"/>
    </physiologicalReaction>
</comment>
<evidence type="ECO:0000256" key="23">
    <source>
        <dbReference type="ARBA" id="ARBA00047871"/>
    </source>
</evidence>
<evidence type="ECO:0000256" key="26">
    <source>
        <dbReference type="ARBA" id="ARBA00048066"/>
    </source>
</evidence>
<comment type="catalytic activity">
    <reaction evidence="29">
        <text>20-hydroxy-leukotriene B4 + NADP(+) = 12-oxo-20-hydroxy-leukotriene B4 + NADPH + H(+)</text>
        <dbReference type="Rhea" id="RHEA:51208"/>
        <dbReference type="ChEBI" id="CHEBI:15378"/>
        <dbReference type="ChEBI" id="CHEBI:57460"/>
        <dbReference type="ChEBI" id="CHEBI:57783"/>
        <dbReference type="ChEBI" id="CHEBI:58349"/>
        <dbReference type="ChEBI" id="CHEBI:133346"/>
    </reaction>
    <physiologicalReaction direction="left-to-right" evidence="29">
        <dbReference type="Rhea" id="RHEA:51209"/>
    </physiologicalReaction>
</comment>
<evidence type="ECO:0000256" key="18">
    <source>
        <dbReference type="ARBA" id="ARBA00032297"/>
    </source>
</evidence>
<dbReference type="OrthoDB" id="809632at2759"/>